<dbReference type="EMBL" id="DSXR01000012">
    <property type="protein sequence ID" value="HGS86113.1"/>
    <property type="molecule type" value="Genomic_DNA"/>
</dbReference>
<dbReference type="InterPro" id="IPR008991">
    <property type="entry name" value="Translation_prot_SH3-like_sf"/>
</dbReference>
<dbReference type="InterPro" id="IPR036735">
    <property type="entry name" value="NGN_dom_sf"/>
</dbReference>
<dbReference type="AlphaFoldDB" id="A0A7C4Q287"/>
<keyword evidence="1" id="KW-0889">Transcription antitermination</keyword>
<reference evidence="5" key="1">
    <citation type="journal article" date="2020" name="mSystems">
        <title>Genome- and Community-Level Interaction Insights into Carbon Utilization and Element Cycling Functions of Hydrothermarchaeota in Hydrothermal Sediment.</title>
        <authorList>
            <person name="Zhou Z."/>
            <person name="Liu Y."/>
            <person name="Xu W."/>
            <person name="Pan J."/>
            <person name="Luo Z.H."/>
            <person name="Li M."/>
        </authorList>
    </citation>
    <scope>NUCLEOTIDE SEQUENCE [LARGE SCALE GENOMIC DNA]</scope>
    <source>
        <strain evidence="5">SpSt-556</strain>
    </source>
</reference>
<dbReference type="Pfam" id="PF02357">
    <property type="entry name" value="NusG"/>
    <property type="match status" value="1"/>
</dbReference>
<dbReference type="GO" id="GO:0005829">
    <property type="term" value="C:cytosol"/>
    <property type="evidence" value="ECO:0007669"/>
    <property type="project" value="TreeGrafter"/>
</dbReference>
<dbReference type="PANTHER" id="PTHR30265">
    <property type="entry name" value="RHO-INTERACTING TRANSCRIPTION TERMINATION FACTOR NUSG"/>
    <property type="match status" value="1"/>
</dbReference>
<dbReference type="CDD" id="cd06091">
    <property type="entry name" value="KOW_NusG"/>
    <property type="match status" value="1"/>
</dbReference>
<name>A0A7C4Q287_9CHLR</name>
<dbReference type="InterPro" id="IPR006645">
    <property type="entry name" value="NGN-like_dom"/>
</dbReference>
<gene>
    <name evidence="5" type="ORF">ENT17_00665</name>
</gene>
<comment type="caution">
    <text evidence="5">The sequence shown here is derived from an EMBL/GenBank/DDBJ whole genome shotgun (WGS) entry which is preliminary data.</text>
</comment>
<dbReference type="SUPFAM" id="SSF82679">
    <property type="entry name" value="N-utilization substance G protein NusG, N-terminal domain"/>
    <property type="match status" value="1"/>
</dbReference>
<proteinExistence type="predicted"/>
<evidence type="ECO:0000256" key="2">
    <source>
        <dbReference type="ARBA" id="ARBA00023015"/>
    </source>
</evidence>
<sequence>MSVNWYALQSHPHKEAVLASHLQESGFEVFYPRLKVNPVNPRARKVRPYFPGYLFVHVDLETAGISTFQWMPHARGLVSFGGEPASVPESLIHAIRRRVQEINLAGGENLEGLKPGDEVIIEHGPFSGYEAIFDVKLPGSERVRVLLKMLSRQQLPLELNAGSIRKRKKSS</sequence>
<dbReference type="SMART" id="SM00738">
    <property type="entry name" value="NGN"/>
    <property type="match status" value="1"/>
</dbReference>
<dbReference type="GO" id="GO:0006354">
    <property type="term" value="P:DNA-templated transcription elongation"/>
    <property type="evidence" value="ECO:0007669"/>
    <property type="project" value="InterPro"/>
</dbReference>
<evidence type="ECO:0000256" key="1">
    <source>
        <dbReference type="ARBA" id="ARBA00022814"/>
    </source>
</evidence>
<dbReference type="SUPFAM" id="SSF50104">
    <property type="entry name" value="Translation proteins SH3-like domain"/>
    <property type="match status" value="1"/>
</dbReference>
<protein>
    <recommendedName>
        <fullName evidence="4">NusG-like N-terminal domain-containing protein</fullName>
    </recommendedName>
</protein>
<accession>A0A7C4Q287</accession>
<dbReference type="InterPro" id="IPR043425">
    <property type="entry name" value="NusG-like"/>
</dbReference>
<feature type="domain" description="NusG-like N-terminal" evidence="4">
    <location>
        <begin position="2"/>
        <end position="99"/>
    </location>
</feature>
<dbReference type="PANTHER" id="PTHR30265:SF7">
    <property type="entry name" value="TRANSCRIPTION ANTITERMINATION PROTEIN RFAH"/>
    <property type="match status" value="1"/>
</dbReference>
<evidence type="ECO:0000259" key="4">
    <source>
        <dbReference type="SMART" id="SM00738"/>
    </source>
</evidence>
<evidence type="ECO:0000313" key="5">
    <source>
        <dbReference type="EMBL" id="HGS86113.1"/>
    </source>
</evidence>
<dbReference type="GO" id="GO:0031564">
    <property type="term" value="P:transcription antitermination"/>
    <property type="evidence" value="ECO:0007669"/>
    <property type="project" value="UniProtKB-KW"/>
</dbReference>
<organism evidence="5">
    <name type="scientific">Bellilinea caldifistulae</name>
    <dbReference type="NCBI Taxonomy" id="360411"/>
    <lineage>
        <taxon>Bacteria</taxon>
        <taxon>Bacillati</taxon>
        <taxon>Chloroflexota</taxon>
        <taxon>Anaerolineae</taxon>
        <taxon>Anaerolineales</taxon>
        <taxon>Anaerolineaceae</taxon>
        <taxon>Bellilinea</taxon>
    </lineage>
</organism>
<dbReference type="Gene3D" id="3.30.70.940">
    <property type="entry name" value="NusG, N-terminal domain"/>
    <property type="match status" value="1"/>
</dbReference>
<keyword evidence="3" id="KW-0804">Transcription</keyword>
<keyword evidence="2" id="KW-0805">Transcription regulation</keyword>
<evidence type="ECO:0000256" key="3">
    <source>
        <dbReference type="ARBA" id="ARBA00023163"/>
    </source>
</evidence>